<sequence length="88" mass="10101">MKTSKFTEEQIAFALKQAELGTKVEEICRKLGISEATFYNWKKKFGGLGPSELRRLRQLEEENTKLKRLVADLSLDKAMLQDVLAKKL</sequence>
<protein>
    <submittedName>
        <fullName evidence="1">Transposase</fullName>
    </submittedName>
</protein>
<dbReference type="GO" id="GO:0003677">
    <property type="term" value="F:DNA binding"/>
    <property type="evidence" value="ECO:0007669"/>
    <property type="project" value="InterPro"/>
</dbReference>
<dbReference type="GO" id="GO:0004803">
    <property type="term" value="F:transposase activity"/>
    <property type="evidence" value="ECO:0007669"/>
    <property type="project" value="InterPro"/>
</dbReference>
<accession>A0A071MIW2</accession>
<dbReference type="EMBL" id="JJOA01000005">
    <property type="protein sequence ID" value="KEA60640.1"/>
    <property type="molecule type" value="Genomic_DNA"/>
</dbReference>
<gene>
    <name evidence="1" type="ORF">DT99_06270</name>
</gene>
<dbReference type="InterPro" id="IPR002514">
    <property type="entry name" value="Transposase_8"/>
</dbReference>
<dbReference type="PANTHER" id="PTHR33609:SF1">
    <property type="entry name" value="TRANSPOSASE"/>
    <property type="match status" value="1"/>
</dbReference>
<dbReference type="AlphaFoldDB" id="A0A071MIW2"/>
<comment type="caution">
    <text evidence="1">The sequence shown here is derived from an EMBL/GenBank/DDBJ whole genome shotgun (WGS) entry which is preliminary data.</text>
</comment>
<reference evidence="1" key="1">
    <citation type="submission" date="2014-04" db="EMBL/GenBank/DDBJ databases">
        <title>In planta biocontrol of soil-borne Fusarium wilt of banana through a plant endophytic bacterium, Burkholderia cenocepacia 869T2.</title>
        <authorList>
            <person name="Ho Y.-N."/>
            <person name="Chiang H.-M."/>
            <person name="Chao C.-P."/>
            <person name="Su C.-C."/>
            <person name="Hsu H.-F."/>
            <person name="Guo C.-T."/>
            <person name="Hsieh J.-L."/>
            <person name="Huang C.-C."/>
        </authorList>
    </citation>
    <scope>NUCLEOTIDE SEQUENCE [LARGE SCALE GENOMIC DNA]</scope>
    <source>
        <strain evidence="1">869T2</strain>
    </source>
</reference>
<organism evidence="1">
    <name type="scientific">Burkholderia cenocepacia</name>
    <dbReference type="NCBI Taxonomy" id="95486"/>
    <lineage>
        <taxon>Bacteria</taxon>
        <taxon>Pseudomonadati</taxon>
        <taxon>Pseudomonadota</taxon>
        <taxon>Betaproteobacteria</taxon>
        <taxon>Burkholderiales</taxon>
        <taxon>Burkholderiaceae</taxon>
        <taxon>Burkholderia</taxon>
        <taxon>Burkholderia cepacia complex</taxon>
    </lineage>
</organism>
<dbReference type="GO" id="GO:0006313">
    <property type="term" value="P:DNA transposition"/>
    <property type="evidence" value="ECO:0007669"/>
    <property type="project" value="InterPro"/>
</dbReference>
<dbReference type="InterPro" id="IPR052546">
    <property type="entry name" value="Transposase_8_domain"/>
</dbReference>
<proteinExistence type="predicted"/>
<dbReference type="InterPro" id="IPR009057">
    <property type="entry name" value="Homeodomain-like_sf"/>
</dbReference>
<dbReference type="PANTHER" id="PTHR33609">
    <property type="entry name" value="LOW CALCIUM RESPONSE LOCUS PROTEIN S"/>
    <property type="match status" value="1"/>
</dbReference>
<dbReference type="SUPFAM" id="SSF46689">
    <property type="entry name" value="Homeodomain-like"/>
    <property type="match status" value="1"/>
</dbReference>
<evidence type="ECO:0000313" key="1">
    <source>
        <dbReference type="EMBL" id="KEA60640.1"/>
    </source>
</evidence>
<dbReference type="Gene3D" id="1.10.10.60">
    <property type="entry name" value="Homeodomain-like"/>
    <property type="match status" value="1"/>
</dbReference>
<dbReference type="Pfam" id="PF01527">
    <property type="entry name" value="HTH_Tnp_1"/>
    <property type="match status" value="1"/>
</dbReference>
<name>A0A071MIW2_9BURK</name>